<evidence type="ECO:0000313" key="2">
    <source>
        <dbReference type="Proteomes" id="UP000324927"/>
    </source>
</evidence>
<reference evidence="1 2" key="1">
    <citation type="submission" date="2019-08" db="EMBL/GenBank/DDBJ databases">
        <authorList>
            <person name="Grouzdev D."/>
            <person name="Tikhonova E."/>
            <person name="Kravchenko I."/>
        </authorList>
    </citation>
    <scope>NUCLEOTIDE SEQUENCE [LARGE SCALE GENOMIC DNA]</scope>
    <source>
        <strain evidence="1 2">59b</strain>
    </source>
</reference>
<organism evidence="1 2">
    <name type="scientific">Azospirillum lipoferum</name>
    <dbReference type="NCBI Taxonomy" id="193"/>
    <lineage>
        <taxon>Bacteria</taxon>
        <taxon>Pseudomonadati</taxon>
        <taxon>Pseudomonadota</taxon>
        <taxon>Alphaproteobacteria</taxon>
        <taxon>Rhodospirillales</taxon>
        <taxon>Azospirillaceae</taxon>
        <taxon>Azospirillum</taxon>
    </lineage>
</organism>
<dbReference type="EMBL" id="VTTN01000022">
    <property type="protein sequence ID" value="KAA0590364.1"/>
    <property type="molecule type" value="Genomic_DNA"/>
</dbReference>
<dbReference type="Proteomes" id="UP000324927">
    <property type="component" value="Unassembled WGS sequence"/>
</dbReference>
<proteinExistence type="predicted"/>
<sequence>MTELSNPFVLGYHGCRRTVGEDILAGKVPHLLDSRNKWDWLGSGVYFWEADPRRGYEWALDRYGPGEAFVIGAVIHLGYCLDLMSRGPLDLLKPACGSLVRICEMAGKPLPENRRTTRGPSHALDCAVINALHDYRATNQPEALQPFNTVRGLYQEEPPVFENSMIMSKTHVQICVRTPDESIKGYIRVPESQYLP</sequence>
<evidence type="ECO:0000313" key="1">
    <source>
        <dbReference type="EMBL" id="KAA0590364.1"/>
    </source>
</evidence>
<protein>
    <recommendedName>
        <fullName evidence="3">DUF3990 domain-containing protein</fullName>
    </recommendedName>
</protein>
<dbReference type="OrthoDB" id="9800843at2"/>
<comment type="caution">
    <text evidence="1">The sequence shown here is derived from an EMBL/GenBank/DDBJ whole genome shotgun (WGS) entry which is preliminary data.</text>
</comment>
<evidence type="ECO:0008006" key="3">
    <source>
        <dbReference type="Google" id="ProtNLM"/>
    </source>
</evidence>
<name>A0A5A9G9G8_AZOLI</name>
<accession>A0A5A9G9G8</accession>
<gene>
    <name evidence="1" type="ORF">FZ942_31410</name>
</gene>
<dbReference type="RefSeq" id="WP_149234981.1">
    <property type="nucleotide sequence ID" value="NZ_JALJXJ010000021.1"/>
</dbReference>
<keyword evidence="2" id="KW-1185">Reference proteome</keyword>
<dbReference type="AlphaFoldDB" id="A0A5A9G9G8"/>
<dbReference type="SUPFAM" id="SSF56399">
    <property type="entry name" value="ADP-ribosylation"/>
    <property type="match status" value="1"/>
</dbReference>